<dbReference type="RefSeq" id="WP_191709598.1">
    <property type="nucleotide sequence ID" value="NZ_JACSPQ010000001.1"/>
</dbReference>
<protein>
    <recommendedName>
        <fullName evidence="3">Helix-turn-helix domain-containing protein</fullName>
    </recommendedName>
</protein>
<accession>A0ABR8V9E3</accession>
<name>A0ABR8V9E3_9BACT</name>
<gene>
    <name evidence="1" type="ORF">H9626_03595</name>
</gene>
<organism evidence="1 2">
    <name type="scientific">Phocaeicola faecium</name>
    <dbReference type="NCBI Taxonomy" id="2762213"/>
    <lineage>
        <taxon>Bacteria</taxon>
        <taxon>Pseudomonadati</taxon>
        <taxon>Bacteroidota</taxon>
        <taxon>Bacteroidia</taxon>
        <taxon>Bacteroidales</taxon>
        <taxon>Bacteroidaceae</taxon>
        <taxon>Phocaeicola</taxon>
    </lineage>
</organism>
<dbReference type="Proteomes" id="UP000616346">
    <property type="component" value="Unassembled WGS sequence"/>
</dbReference>
<comment type="caution">
    <text evidence="1">The sequence shown here is derived from an EMBL/GenBank/DDBJ whole genome shotgun (WGS) entry which is preliminary data.</text>
</comment>
<dbReference type="InterPro" id="IPR036390">
    <property type="entry name" value="WH_DNA-bd_sf"/>
</dbReference>
<dbReference type="EMBL" id="JACSPQ010000001">
    <property type="protein sequence ID" value="MBD8001301.1"/>
    <property type="molecule type" value="Genomic_DNA"/>
</dbReference>
<reference evidence="1 2" key="1">
    <citation type="submission" date="2020-08" db="EMBL/GenBank/DDBJ databases">
        <title>A Genomic Blueprint of the Chicken Gut Microbiome.</title>
        <authorList>
            <person name="Gilroy R."/>
            <person name="Ravi A."/>
            <person name="Getino M."/>
            <person name="Pursley I."/>
            <person name="Horton D.L."/>
            <person name="Alikhan N.-F."/>
            <person name="Baker D."/>
            <person name="Gharbi K."/>
            <person name="Hall N."/>
            <person name="Watson M."/>
            <person name="Adriaenssens E.M."/>
            <person name="Foster-Nyarko E."/>
            <person name="Jarju S."/>
            <person name="Secka A."/>
            <person name="Antonio M."/>
            <person name="Oren A."/>
            <person name="Chaudhuri R."/>
            <person name="La Ragione R.M."/>
            <person name="Hildebrand F."/>
            <person name="Pallen M.J."/>
        </authorList>
    </citation>
    <scope>NUCLEOTIDE SEQUENCE [LARGE SCALE GENOMIC DNA]</scope>
    <source>
        <strain evidence="1 2">Sa1YUN3</strain>
    </source>
</reference>
<proteinExistence type="predicted"/>
<dbReference type="SUPFAM" id="SSF46785">
    <property type="entry name" value="Winged helix' DNA-binding domain"/>
    <property type="match status" value="1"/>
</dbReference>
<evidence type="ECO:0008006" key="3">
    <source>
        <dbReference type="Google" id="ProtNLM"/>
    </source>
</evidence>
<sequence>MITKVMQSPGNQGFMVVPRNMLGEMFHELGEERPLTDTEAYLYMLYTACYTEQPQLHRGEMHISVRRLSLRLGWGRTRTRRFLAALQREGIIRYTLTGDGVSIIMLHYNKLCRMECGPKPGVNRSDEKFEEFWQVYHELTQMPAVDKEMARRAWSKLNAYERGEARKNIEWYICEVGDMRRLRSAAGYLARRSFVIN</sequence>
<evidence type="ECO:0000313" key="2">
    <source>
        <dbReference type="Proteomes" id="UP000616346"/>
    </source>
</evidence>
<evidence type="ECO:0000313" key="1">
    <source>
        <dbReference type="EMBL" id="MBD8001301.1"/>
    </source>
</evidence>
<keyword evidence="2" id="KW-1185">Reference proteome</keyword>